<keyword evidence="2" id="KW-1185">Reference proteome</keyword>
<dbReference type="AlphaFoldDB" id="A0A4R3Z3M0"/>
<gene>
    <name evidence="1" type="ORF">EDC52_101774</name>
</gene>
<organism evidence="1 2">
    <name type="scientific">Biostraticola tofi</name>
    <dbReference type="NCBI Taxonomy" id="466109"/>
    <lineage>
        <taxon>Bacteria</taxon>
        <taxon>Pseudomonadati</taxon>
        <taxon>Pseudomonadota</taxon>
        <taxon>Gammaproteobacteria</taxon>
        <taxon>Enterobacterales</taxon>
        <taxon>Bruguierivoracaceae</taxon>
        <taxon>Biostraticola</taxon>
    </lineage>
</organism>
<sequence>MSNDLLRWRKEATAEEWKSLATLANTSVGYLDQIAYAFRRASPSKASEIETATKNFKNREPVTKESLVFANPRISAA</sequence>
<evidence type="ECO:0000313" key="1">
    <source>
        <dbReference type="EMBL" id="TCW00424.1"/>
    </source>
</evidence>
<proteinExistence type="predicted"/>
<evidence type="ECO:0008006" key="3">
    <source>
        <dbReference type="Google" id="ProtNLM"/>
    </source>
</evidence>
<accession>A0A4R3Z3M0</accession>
<dbReference type="Proteomes" id="UP000295719">
    <property type="component" value="Unassembled WGS sequence"/>
</dbReference>
<evidence type="ECO:0000313" key="2">
    <source>
        <dbReference type="Proteomes" id="UP000295719"/>
    </source>
</evidence>
<protein>
    <recommendedName>
        <fullName evidence="3">YdaS antitoxin of YdaST toxin-antitoxin system</fullName>
    </recommendedName>
</protein>
<reference evidence="1 2" key="1">
    <citation type="submission" date="2019-03" db="EMBL/GenBank/DDBJ databases">
        <title>Genomic Encyclopedia of Type Strains, Phase IV (KMG-IV): sequencing the most valuable type-strain genomes for metagenomic binning, comparative biology and taxonomic classification.</title>
        <authorList>
            <person name="Goeker M."/>
        </authorList>
    </citation>
    <scope>NUCLEOTIDE SEQUENCE [LARGE SCALE GENOMIC DNA]</scope>
    <source>
        <strain evidence="1 2">DSM 19580</strain>
    </source>
</reference>
<dbReference type="EMBL" id="SMCR01000001">
    <property type="protein sequence ID" value="TCW00424.1"/>
    <property type="molecule type" value="Genomic_DNA"/>
</dbReference>
<dbReference type="RefSeq" id="WP_131863980.1">
    <property type="nucleotide sequence ID" value="NZ_SMCR01000001.1"/>
</dbReference>
<dbReference type="OrthoDB" id="5882226at2"/>
<comment type="caution">
    <text evidence="1">The sequence shown here is derived from an EMBL/GenBank/DDBJ whole genome shotgun (WGS) entry which is preliminary data.</text>
</comment>
<name>A0A4R3Z3M0_9GAMM</name>